<keyword evidence="3" id="KW-0378">Hydrolase</keyword>
<dbReference type="AlphaFoldDB" id="A0ABD3ELR2"/>
<dbReference type="InterPro" id="IPR017853">
    <property type="entry name" value="GH"/>
</dbReference>
<comment type="caution">
    <text evidence="3">The sequence shown here is derived from an EMBL/GenBank/DDBJ whole genome shotgun (WGS) entry which is preliminary data.</text>
</comment>
<reference evidence="4" key="1">
    <citation type="journal article" date="2024" name="IScience">
        <title>Strigolactones Initiate the Formation of Haustorium-like Structures in Castilleja.</title>
        <authorList>
            <person name="Buerger M."/>
            <person name="Peterson D."/>
            <person name="Chory J."/>
        </authorList>
    </citation>
    <scope>NUCLEOTIDE SEQUENCE [LARGE SCALE GENOMIC DNA]</scope>
</reference>
<proteinExistence type="inferred from homology"/>
<dbReference type="InterPro" id="IPR001360">
    <property type="entry name" value="Glyco_hydro_1"/>
</dbReference>
<dbReference type="EC" id="3.2.1.21" evidence="3"/>
<organism evidence="3 4">
    <name type="scientific">Castilleja foliolosa</name>
    <dbReference type="NCBI Taxonomy" id="1961234"/>
    <lineage>
        <taxon>Eukaryota</taxon>
        <taxon>Viridiplantae</taxon>
        <taxon>Streptophyta</taxon>
        <taxon>Embryophyta</taxon>
        <taxon>Tracheophyta</taxon>
        <taxon>Spermatophyta</taxon>
        <taxon>Magnoliopsida</taxon>
        <taxon>eudicotyledons</taxon>
        <taxon>Gunneridae</taxon>
        <taxon>Pentapetalae</taxon>
        <taxon>asterids</taxon>
        <taxon>lamiids</taxon>
        <taxon>Lamiales</taxon>
        <taxon>Orobanchaceae</taxon>
        <taxon>Pedicularideae</taxon>
        <taxon>Castillejinae</taxon>
        <taxon>Castilleja</taxon>
    </lineage>
</organism>
<name>A0ABD3ELR2_9LAMI</name>
<evidence type="ECO:0000256" key="2">
    <source>
        <dbReference type="RuleBase" id="RU003690"/>
    </source>
</evidence>
<evidence type="ECO:0000313" key="3">
    <source>
        <dbReference type="EMBL" id="KAL3653989.1"/>
    </source>
</evidence>
<dbReference type="PANTHER" id="PTHR10353">
    <property type="entry name" value="GLYCOSYL HYDROLASE"/>
    <property type="match status" value="1"/>
</dbReference>
<protein>
    <submittedName>
        <fullName evidence="3">Beta-glucosidase 42</fullName>
        <ecNumber evidence="3">3.2.1.21</ecNumber>
    </submittedName>
</protein>
<dbReference type="PANTHER" id="PTHR10353:SF310">
    <property type="entry name" value="BETA-GLUCOSIDASE 42"/>
    <property type="match status" value="1"/>
</dbReference>
<evidence type="ECO:0000256" key="1">
    <source>
        <dbReference type="ARBA" id="ARBA00010838"/>
    </source>
</evidence>
<dbReference type="Pfam" id="PF00232">
    <property type="entry name" value="Glyco_hydro_1"/>
    <property type="match status" value="1"/>
</dbReference>
<accession>A0ABD3ELR2</accession>
<keyword evidence="3" id="KW-0326">Glycosidase</keyword>
<dbReference type="Proteomes" id="UP001632038">
    <property type="component" value="Unassembled WGS sequence"/>
</dbReference>
<dbReference type="PRINTS" id="PR00131">
    <property type="entry name" value="GLHYDRLASE1"/>
</dbReference>
<keyword evidence="4" id="KW-1185">Reference proteome</keyword>
<gene>
    <name evidence="3" type="primary">BGLU42_2</name>
    <name evidence="3" type="ORF">CASFOL_003670</name>
</gene>
<dbReference type="Gene3D" id="3.20.20.80">
    <property type="entry name" value="Glycosidases"/>
    <property type="match status" value="1"/>
</dbReference>
<comment type="similarity">
    <text evidence="1 2">Belongs to the glycosyl hydrolase 1 family.</text>
</comment>
<dbReference type="GO" id="GO:0008422">
    <property type="term" value="F:beta-glucosidase activity"/>
    <property type="evidence" value="ECO:0007669"/>
    <property type="project" value="UniProtKB-EC"/>
</dbReference>
<dbReference type="SUPFAM" id="SSF51445">
    <property type="entry name" value="(Trans)glycosidases"/>
    <property type="match status" value="1"/>
</dbReference>
<evidence type="ECO:0000313" key="4">
    <source>
        <dbReference type="Proteomes" id="UP001632038"/>
    </source>
</evidence>
<dbReference type="EMBL" id="JAVIJP010000005">
    <property type="protein sequence ID" value="KAL3653989.1"/>
    <property type="molecule type" value="Genomic_DNA"/>
</dbReference>
<sequence>MLHLSVVWISLRDFRPYFVGMYQNRVFCVQAASPWLYSVPWGLWKLLNYISTGYNKHPIYITENDDSISPLHEILDDKLRADYYKGYLATVHQSITDGADVRGYFAWSLLENFEWELRYTKRFGLIYVDYKNGLARHPKSSAYWFKRFLKAEDGKNGKID</sequence>